<dbReference type="InterPro" id="IPR017871">
    <property type="entry name" value="ABC_transporter-like_CS"/>
</dbReference>
<keyword evidence="3 4" id="KW-0067">ATP-binding</keyword>
<dbReference type="InterPro" id="IPR015856">
    <property type="entry name" value="ABC_transpr_CbiO/EcfA_su"/>
</dbReference>
<dbReference type="PANTHER" id="PTHR43423:SF1">
    <property type="entry name" value="ABC TRANSPORTER I FAMILY MEMBER 17"/>
    <property type="match status" value="1"/>
</dbReference>
<evidence type="ECO:0000313" key="4">
    <source>
        <dbReference type="EMBL" id="EAL8130361.1"/>
    </source>
</evidence>
<dbReference type="SUPFAM" id="SSF52540">
    <property type="entry name" value="P-loop containing nucleoside triphosphate hydrolases"/>
    <property type="match status" value="1"/>
</dbReference>
<dbReference type="PANTHER" id="PTHR43423">
    <property type="entry name" value="ABC TRANSPORTER I FAMILY MEMBER 17"/>
    <property type="match status" value="1"/>
</dbReference>
<dbReference type="GO" id="GO:0005524">
    <property type="term" value="F:ATP binding"/>
    <property type="evidence" value="ECO:0007669"/>
    <property type="project" value="UniProtKB-KW"/>
</dbReference>
<dbReference type="GO" id="GO:0016887">
    <property type="term" value="F:ATP hydrolysis activity"/>
    <property type="evidence" value="ECO:0007669"/>
    <property type="project" value="InterPro"/>
</dbReference>
<evidence type="ECO:0000256" key="3">
    <source>
        <dbReference type="ARBA" id="ARBA00022840"/>
    </source>
</evidence>
<dbReference type="Pfam" id="PF00005">
    <property type="entry name" value="ABC_tran"/>
    <property type="match status" value="1"/>
</dbReference>
<dbReference type="PROSITE" id="PS00211">
    <property type="entry name" value="ABC_TRANSPORTER_1"/>
    <property type="match status" value="1"/>
</dbReference>
<dbReference type="CDD" id="cd03225">
    <property type="entry name" value="ABC_cobalt_CbiO_domain1"/>
    <property type="match status" value="1"/>
</dbReference>
<dbReference type="AlphaFoldDB" id="A0A5Z1JXH8"/>
<name>A0A5Z1JXH8_CAMJU</name>
<dbReference type="EMBL" id="AACRKS010000026">
    <property type="protein sequence ID" value="EAL8130361.1"/>
    <property type="molecule type" value="Genomic_DNA"/>
</dbReference>
<evidence type="ECO:0000256" key="2">
    <source>
        <dbReference type="ARBA" id="ARBA00022741"/>
    </source>
</evidence>
<proteinExistence type="predicted"/>
<feature type="non-terminal residue" evidence="4">
    <location>
        <position position="241"/>
    </location>
</feature>
<dbReference type="GO" id="GO:0055085">
    <property type="term" value="P:transmembrane transport"/>
    <property type="evidence" value="ECO:0007669"/>
    <property type="project" value="InterPro"/>
</dbReference>
<dbReference type="InterPro" id="IPR003593">
    <property type="entry name" value="AAA+_ATPase"/>
</dbReference>
<comment type="caution">
    <text evidence="4">The sequence shown here is derived from an EMBL/GenBank/DDBJ whole genome shotgun (WGS) entry which is preliminary data.</text>
</comment>
<evidence type="ECO:0000256" key="1">
    <source>
        <dbReference type="ARBA" id="ARBA00022448"/>
    </source>
</evidence>
<sequence>MIEISNLFFNYQNKEVLKIKNLKLDTSKISILMGANGSGKSTFLRILKFLEGDFSKNISYFGNFKPNNKQKREIYLLFPEPILLNRSVRANFLFTLKTYGIKEDIEERIKESLMFLNLDESFLSKHPNELSSGQSQKIAFAIALSVRAKYYLLDEPSAFLDKNTTLLFKKTILKMHENFNTGFLIASHDKHFLDSLAQKKLYLHSGEILEFENTNVFELENQGVKFCNFIDFSNCKKYKDF</sequence>
<organism evidence="4">
    <name type="scientific">Campylobacter jejuni</name>
    <dbReference type="NCBI Taxonomy" id="197"/>
    <lineage>
        <taxon>Bacteria</taxon>
        <taxon>Pseudomonadati</taxon>
        <taxon>Campylobacterota</taxon>
        <taxon>Epsilonproteobacteria</taxon>
        <taxon>Campylobacterales</taxon>
        <taxon>Campylobacteraceae</taxon>
        <taxon>Campylobacter</taxon>
    </lineage>
</organism>
<dbReference type="PROSITE" id="PS50893">
    <property type="entry name" value="ABC_TRANSPORTER_2"/>
    <property type="match status" value="1"/>
</dbReference>
<dbReference type="InterPro" id="IPR003439">
    <property type="entry name" value="ABC_transporter-like_ATP-bd"/>
</dbReference>
<dbReference type="InterPro" id="IPR027417">
    <property type="entry name" value="P-loop_NTPase"/>
</dbReference>
<keyword evidence="1" id="KW-0813">Transport</keyword>
<dbReference type="SMART" id="SM00382">
    <property type="entry name" value="AAA"/>
    <property type="match status" value="1"/>
</dbReference>
<reference evidence="4" key="1">
    <citation type="submission" date="2018-07" db="EMBL/GenBank/DDBJ databases">
        <authorList>
            <consortium name="NARMS: The National Antimicrobial Resistance Monitoring System"/>
        </authorList>
    </citation>
    <scope>NUCLEOTIDE SEQUENCE</scope>
    <source>
        <strain evidence="4">FSIS11811548</strain>
    </source>
</reference>
<dbReference type="GO" id="GO:0016020">
    <property type="term" value="C:membrane"/>
    <property type="evidence" value="ECO:0007669"/>
    <property type="project" value="InterPro"/>
</dbReference>
<protein>
    <submittedName>
        <fullName evidence="4">ABC transporter ATP-binding protein</fullName>
    </submittedName>
</protein>
<dbReference type="Gene3D" id="3.40.50.300">
    <property type="entry name" value="P-loop containing nucleotide triphosphate hydrolases"/>
    <property type="match status" value="1"/>
</dbReference>
<keyword evidence="2" id="KW-0547">Nucleotide-binding</keyword>
<gene>
    <name evidence="4" type="ORF">DW530_08405</name>
</gene>
<accession>A0A5Z1JXH8</accession>